<keyword evidence="5 11" id="KW-0812">Transmembrane</keyword>
<evidence type="ECO:0000256" key="1">
    <source>
        <dbReference type="ARBA" id="ARBA00004651"/>
    </source>
</evidence>
<feature type="transmembrane region" description="Helical" evidence="11">
    <location>
        <begin position="208"/>
        <end position="236"/>
    </location>
</feature>
<evidence type="ECO:0000256" key="7">
    <source>
        <dbReference type="ARBA" id="ARBA00023040"/>
    </source>
</evidence>
<evidence type="ECO:0000256" key="5">
    <source>
        <dbReference type="ARBA" id="ARBA00022692"/>
    </source>
</evidence>
<comment type="subcellular location">
    <subcellularLocation>
        <location evidence="1 11">Cell membrane</location>
        <topology evidence="1 11">Multi-pass membrane protein</topology>
    </subcellularLocation>
</comment>
<evidence type="ECO:0000313" key="14">
    <source>
        <dbReference type="RefSeq" id="XP_008538778.2"/>
    </source>
</evidence>
<dbReference type="CDD" id="cd13949">
    <property type="entry name" value="7tm_V1R_pheromone"/>
    <property type="match status" value="1"/>
</dbReference>
<dbReference type="Proteomes" id="UP001652662">
    <property type="component" value="Chromosome 9"/>
</dbReference>
<gene>
    <name evidence="14" type="primary">LOC103564668</name>
</gene>
<keyword evidence="10 11" id="KW-0807">Transducer</keyword>
<evidence type="ECO:0000256" key="8">
    <source>
        <dbReference type="ARBA" id="ARBA00023136"/>
    </source>
</evidence>
<dbReference type="SUPFAM" id="SSF81321">
    <property type="entry name" value="Family A G protein-coupled receptor-like"/>
    <property type="match status" value="1"/>
</dbReference>
<evidence type="ECO:0000256" key="4">
    <source>
        <dbReference type="ARBA" id="ARBA00022507"/>
    </source>
</evidence>
<accession>A0ABM2FLZ4</accession>
<dbReference type="GeneID" id="103564668"/>
<evidence type="ECO:0000259" key="12">
    <source>
        <dbReference type="PROSITE" id="PS50262"/>
    </source>
</evidence>
<evidence type="ECO:0000256" key="10">
    <source>
        <dbReference type="ARBA" id="ARBA00023224"/>
    </source>
</evidence>
<feature type="transmembrane region" description="Helical" evidence="11">
    <location>
        <begin position="34"/>
        <end position="60"/>
    </location>
</feature>
<evidence type="ECO:0000256" key="6">
    <source>
        <dbReference type="ARBA" id="ARBA00022989"/>
    </source>
</evidence>
<dbReference type="PROSITE" id="PS50262">
    <property type="entry name" value="G_PROTEIN_RECEP_F1_2"/>
    <property type="match status" value="1"/>
</dbReference>
<evidence type="ECO:0000256" key="9">
    <source>
        <dbReference type="ARBA" id="ARBA00023170"/>
    </source>
</evidence>
<dbReference type="InterPro" id="IPR017452">
    <property type="entry name" value="GPCR_Rhodpsn_7TM"/>
</dbReference>
<keyword evidence="9 11" id="KW-0675">Receptor</keyword>
<sequence length="339" mass="38017">MIHVAHTSYSPAGSSSSEDTYKALRTDRMAARDLAVGMIFLLQTTFGILGNFFLICHYLFLYLTGCRIRSTDLIIKNQTVANLLLLFASGIRYTLSSFGVDPVHPDLECRFLPYVRAVGRGVSIGTTCLLSVIQAIIISPRNSRLAEIKVKALRCIVPSISLCWMLHMLINIVYPMFMAANRSHKNITNRKSFGYCSAVHHDKARDNLYAALLSFPDVFCLGLMFLASGSIVFILYRHKQRVQRLHKTNVSLKTSPESRATKTVLLLVSTFVLFNTLSSIFQALLALLDNPNWFFLKATSVSTLCFPSLSPILLMSRESSVSRLCFAWTKHTKSFRPAQ</sequence>
<feature type="transmembrane region" description="Helical" evidence="11">
    <location>
        <begin position="120"/>
        <end position="140"/>
    </location>
</feature>
<keyword evidence="3 11" id="KW-1003">Cell membrane</keyword>
<evidence type="ECO:0000256" key="3">
    <source>
        <dbReference type="ARBA" id="ARBA00022475"/>
    </source>
</evidence>
<dbReference type="Gene3D" id="1.20.1070.10">
    <property type="entry name" value="Rhodopsin 7-helix transmembrane proteins"/>
    <property type="match status" value="1"/>
</dbReference>
<name>A0ABM2FLZ4_EQUPR</name>
<evidence type="ECO:0000256" key="2">
    <source>
        <dbReference type="ARBA" id="ARBA00010663"/>
    </source>
</evidence>
<organism evidence="13 14">
    <name type="scientific">Equus przewalskii</name>
    <name type="common">Przewalski's horse</name>
    <name type="synonym">Equus caballus przewalskii</name>
    <dbReference type="NCBI Taxonomy" id="9798"/>
    <lineage>
        <taxon>Eukaryota</taxon>
        <taxon>Metazoa</taxon>
        <taxon>Chordata</taxon>
        <taxon>Craniata</taxon>
        <taxon>Vertebrata</taxon>
        <taxon>Euteleostomi</taxon>
        <taxon>Mammalia</taxon>
        <taxon>Eutheria</taxon>
        <taxon>Laurasiatheria</taxon>
        <taxon>Perissodactyla</taxon>
        <taxon>Equidae</taxon>
        <taxon>Equus</taxon>
    </lineage>
</organism>
<feature type="transmembrane region" description="Helical" evidence="11">
    <location>
        <begin position="152"/>
        <end position="174"/>
    </location>
</feature>
<keyword evidence="6 11" id="KW-1133">Transmembrane helix</keyword>
<dbReference type="RefSeq" id="XP_008538778.2">
    <property type="nucleotide sequence ID" value="XM_008540556.2"/>
</dbReference>
<feature type="transmembrane region" description="Helical" evidence="11">
    <location>
        <begin position="80"/>
        <end position="100"/>
    </location>
</feature>
<keyword evidence="7 11" id="KW-0297">G-protein coupled receptor</keyword>
<evidence type="ECO:0000256" key="11">
    <source>
        <dbReference type="RuleBase" id="RU364061"/>
    </source>
</evidence>
<keyword evidence="8 11" id="KW-0472">Membrane</keyword>
<protein>
    <recommendedName>
        <fullName evidence="11">Vomeronasal type-1 receptor</fullName>
    </recommendedName>
</protein>
<dbReference type="InterPro" id="IPR004072">
    <property type="entry name" value="Vmron_rcpt_1"/>
</dbReference>
<dbReference type="Pfam" id="PF03402">
    <property type="entry name" value="V1R"/>
    <property type="match status" value="1"/>
</dbReference>
<feature type="domain" description="G-protein coupled receptors family 1 profile" evidence="12">
    <location>
        <begin position="50"/>
        <end position="314"/>
    </location>
</feature>
<evidence type="ECO:0000313" key="13">
    <source>
        <dbReference type="Proteomes" id="UP001652662"/>
    </source>
</evidence>
<dbReference type="PANTHER" id="PTHR24062">
    <property type="entry name" value="VOMERONASAL TYPE-1 RECEPTOR"/>
    <property type="match status" value="1"/>
</dbReference>
<proteinExistence type="inferred from homology"/>
<dbReference type="PRINTS" id="PR01534">
    <property type="entry name" value="VOMERONASL1R"/>
</dbReference>
<keyword evidence="13" id="KW-1185">Reference proteome</keyword>
<comment type="similarity">
    <text evidence="2 11">Belongs to the G-protein coupled receptor 1 family.</text>
</comment>
<reference evidence="14" key="1">
    <citation type="submission" date="2025-08" db="UniProtKB">
        <authorList>
            <consortium name="RefSeq"/>
        </authorList>
    </citation>
    <scope>IDENTIFICATION</scope>
    <source>
        <tissue evidence="14">Blood</tissue>
    </source>
</reference>
<keyword evidence="4 11" id="KW-0589">Pheromone response</keyword>
<feature type="transmembrane region" description="Helical" evidence="11">
    <location>
        <begin position="264"/>
        <end position="288"/>
    </location>
</feature>